<dbReference type="Pfam" id="PF00126">
    <property type="entry name" value="HTH_1"/>
    <property type="match status" value="1"/>
</dbReference>
<evidence type="ECO:0000259" key="5">
    <source>
        <dbReference type="PROSITE" id="PS50931"/>
    </source>
</evidence>
<reference evidence="6 7" key="1">
    <citation type="submission" date="2024-06" db="EMBL/GenBank/DDBJ databases">
        <title>The Natural Products Discovery Center: Release of the First 8490 Sequenced Strains for Exploring Actinobacteria Biosynthetic Diversity.</title>
        <authorList>
            <person name="Kalkreuter E."/>
            <person name="Kautsar S.A."/>
            <person name="Yang D."/>
            <person name="Bader C.D."/>
            <person name="Teijaro C.N."/>
            <person name="Fluegel L."/>
            <person name="Davis C.M."/>
            <person name="Simpson J.R."/>
            <person name="Lauterbach L."/>
            <person name="Steele A.D."/>
            <person name="Gui C."/>
            <person name="Meng S."/>
            <person name="Li G."/>
            <person name="Viehrig K."/>
            <person name="Ye F."/>
            <person name="Su P."/>
            <person name="Kiefer A.F."/>
            <person name="Nichols A."/>
            <person name="Cepeda A.J."/>
            <person name="Yan W."/>
            <person name="Fan B."/>
            <person name="Jiang Y."/>
            <person name="Adhikari A."/>
            <person name="Zheng C.-J."/>
            <person name="Schuster L."/>
            <person name="Cowan T.M."/>
            <person name="Smanski M.J."/>
            <person name="Chevrette M.G."/>
            <person name="De Carvalho L.P.S."/>
            <person name="Shen B."/>
        </authorList>
    </citation>
    <scope>NUCLEOTIDE SEQUENCE [LARGE SCALE GENOMIC DNA]</scope>
    <source>
        <strain evidence="6 7">NPDC048946</strain>
    </source>
</reference>
<dbReference type="EMBL" id="JBEZFP010000023">
    <property type="protein sequence ID" value="MEU8134220.1"/>
    <property type="molecule type" value="Genomic_DNA"/>
</dbReference>
<feature type="domain" description="HTH lysR-type" evidence="5">
    <location>
        <begin position="5"/>
        <end position="62"/>
    </location>
</feature>
<dbReference type="SUPFAM" id="SSF53850">
    <property type="entry name" value="Periplasmic binding protein-like II"/>
    <property type="match status" value="1"/>
</dbReference>
<dbReference type="InterPro" id="IPR000847">
    <property type="entry name" value="LysR_HTH_N"/>
</dbReference>
<dbReference type="PANTHER" id="PTHR30126:SF39">
    <property type="entry name" value="HTH-TYPE TRANSCRIPTIONAL REGULATOR CYSL"/>
    <property type="match status" value="1"/>
</dbReference>
<dbReference type="Gene3D" id="1.10.10.10">
    <property type="entry name" value="Winged helix-like DNA-binding domain superfamily/Winged helix DNA-binding domain"/>
    <property type="match status" value="1"/>
</dbReference>
<comment type="caution">
    <text evidence="6">The sequence shown here is derived from an EMBL/GenBank/DDBJ whole genome shotgun (WGS) entry which is preliminary data.</text>
</comment>
<dbReference type="RefSeq" id="WP_358352688.1">
    <property type="nucleotide sequence ID" value="NZ_JBEZFP010000023.1"/>
</dbReference>
<dbReference type="PROSITE" id="PS50931">
    <property type="entry name" value="HTH_LYSR"/>
    <property type="match status" value="1"/>
</dbReference>
<accession>A0ABV3DEP4</accession>
<organism evidence="6 7">
    <name type="scientific">Streptodolium elevatio</name>
    <dbReference type="NCBI Taxonomy" id="3157996"/>
    <lineage>
        <taxon>Bacteria</taxon>
        <taxon>Bacillati</taxon>
        <taxon>Actinomycetota</taxon>
        <taxon>Actinomycetes</taxon>
        <taxon>Kitasatosporales</taxon>
        <taxon>Streptomycetaceae</taxon>
        <taxon>Streptodolium</taxon>
    </lineage>
</organism>
<keyword evidence="4" id="KW-0804">Transcription</keyword>
<keyword evidence="2" id="KW-0805">Transcription regulation</keyword>
<dbReference type="CDD" id="cd05466">
    <property type="entry name" value="PBP2_LTTR_substrate"/>
    <property type="match status" value="1"/>
</dbReference>
<comment type="similarity">
    <text evidence="1">Belongs to the LysR transcriptional regulatory family.</text>
</comment>
<dbReference type="Pfam" id="PF03466">
    <property type="entry name" value="LysR_substrate"/>
    <property type="match status" value="1"/>
</dbReference>
<dbReference type="SUPFAM" id="SSF46785">
    <property type="entry name" value="Winged helix' DNA-binding domain"/>
    <property type="match status" value="1"/>
</dbReference>
<proteinExistence type="inferred from homology"/>
<evidence type="ECO:0000313" key="7">
    <source>
        <dbReference type="Proteomes" id="UP001551482"/>
    </source>
</evidence>
<dbReference type="InterPro" id="IPR036388">
    <property type="entry name" value="WH-like_DNA-bd_sf"/>
</dbReference>
<protein>
    <submittedName>
        <fullName evidence="6">LysR family transcriptional regulator</fullName>
    </submittedName>
</protein>
<evidence type="ECO:0000256" key="3">
    <source>
        <dbReference type="ARBA" id="ARBA00023125"/>
    </source>
</evidence>
<name>A0ABV3DEP4_9ACTN</name>
<dbReference type="PANTHER" id="PTHR30126">
    <property type="entry name" value="HTH-TYPE TRANSCRIPTIONAL REGULATOR"/>
    <property type="match status" value="1"/>
</dbReference>
<dbReference type="Gene3D" id="3.40.190.10">
    <property type="entry name" value="Periplasmic binding protein-like II"/>
    <property type="match status" value="2"/>
</dbReference>
<evidence type="ECO:0000256" key="1">
    <source>
        <dbReference type="ARBA" id="ARBA00009437"/>
    </source>
</evidence>
<keyword evidence="7" id="KW-1185">Reference proteome</keyword>
<gene>
    <name evidence="6" type="ORF">AB0C36_11985</name>
</gene>
<keyword evidence="3" id="KW-0238">DNA-binding</keyword>
<dbReference type="InterPro" id="IPR005119">
    <property type="entry name" value="LysR_subst-bd"/>
</dbReference>
<dbReference type="InterPro" id="IPR036390">
    <property type="entry name" value="WH_DNA-bd_sf"/>
</dbReference>
<evidence type="ECO:0000256" key="4">
    <source>
        <dbReference type="ARBA" id="ARBA00023163"/>
    </source>
</evidence>
<dbReference type="Proteomes" id="UP001551482">
    <property type="component" value="Unassembled WGS sequence"/>
</dbReference>
<evidence type="ECO:0000313" key="6">
    <source>
        <dbReference type="EMBL" id="MEU8134220.1"/>
    </source>
</evidence>
<evidence type="ECO:0000256" key="2">
    <source>
        <dbReference type="ARBA" id="ARBA00023015"/>
    </source>
</evidence>
<sequence length="305" mass="32425">MASSMELRQLTTFEAVVRHRTVTEAAAALDLAPSTVSEHIRALERSLGVPVFVRTARGMRLTAAGETLTGWARRLLDQAEQARREVADARHVLRLGALETIAASHAPSVLTRIAARDPGLAVDVRPSRSRDELMADVVGGELDAALVLDTGEALGGLGFAPPADALSFADVEPVPLALVAAPGHPLRDAAVLTVEDLRRRGERLLTNVPNCSFLLAADRLLGPALTRVRAEGVPVMRAWAEQGVGIALLPEFAVTQSLRTGTLIRLALPAPPLQLRLVWRRGEEVRADVRGMLYAVAASALGNGA</sequence>